<feature type="non-terminal residue" evidence="5">
    <location>
        <position position="1"/>
    </location>
</feature>
<dbReference type="GO" id="GO:0019674">
    <property type="term" value="P:NAD+ metabolic process"/>
    <property type="evidence" value="ECO:0007669"/>
    <property type="project" value="InterPro"/>
</dbReference>
<evidence type="ECO:0000256" key="3">
    <source>
        <dbReference type="ARBA" id="ARBA00022857"/>
    </source>
</evidence>
<dbReference type="SUPFAM" id="SSF111331">
    <property type="entry name" value="NAD kinase/diacylglycerol kinase-like"/>
    <property type="match status" value="1"/>
</dbReference>
<evidence type="ECO:0000256" key="1">
    <source>
        <dbReference type="ARBA" id="ARBA00022679"/>
    </source>
</evidence>
<sequence length="226" mass="23884">DLILSIGGDGTILRAAQVAVASQTPIIGINLGKLGFMTELSADEAKDKLPALLEGKGWLDERAMLEAELRATESEPPRTFYALNDVVVARGAIARVVYVEASIDGEPLTTYKADGVIVATATGSTGYSLAAGGPILHPQAEEFLLSPILPHLSAAYTVVLPATAVVRLRITTAHQATLSIDGHINLPLDSGAVITVRHSSNTGHFLRIHPEAAFYSSLEQKLKGKQ</sequence>
<dbReference type="Pfam" id="PF20143">
    <property type="entry name" value="NAD_kinase_C"/>
    <property type="match status" value="1"/>
</dbReference>
<evidence type="ECO:0000256" key="4">
    <source>
        <dbReference type="ARBA" id="ARBA00023027"/>
    </source>
</evidence>
<evidence type="ECO:0008006" key="6">
    <source>
        <dbReference type="Google" id="ProtNLM"/>
    </source>
</evidence>
<dbReference type="Gene3D" id="3.40.50.10330">
    <property type="entry name" value="Probable inorganic polyphosphate/atp-NAD kinase, domain 1"/>
    <property type="match status" value="1"/>
</dbReference>
<comment type="caution">
    <text evidence="5">The sequence shown here is derived from an EMBL/GenBank/DDBJ whole genome shotgun (WGS) entry which is preliminary data.</text>
</comment>
<proteinExistence type="inferred from homology"/>
<dbReference type="PANTHER" id="PTHR20275">
    <property type="entry name" value="NAD KINASE"/>
    <property type="match status" value="1"/>
</dbReference>
<keyword evidence="4" id="KW-0520">NAD</keyword>
<gene>
    <name evidence="5" type="ORF">S06H3_20734</name>
</gene>
<organism evidence="5">
    <name type="scientific">marine sediment metagenome</name>
    <dbReference type="NCBI Taxonomy" id="412755"/>
    <lineage>
        <taxon>unclassified sequences</taxon>
        <taxon>metagenomes</taxon>
        <taxon>ecological metagenomes</taxon>
    </lineage>
</organism>
<dbReference type="AlphaFoldDB" id="X1LAJ9"/>
<dbReference type="PANTHER" id="PTHR20275:SF0">
    <property type="entry name" value="NAD KINASE"/>
    <property type="match status" value="1"/>
</dbReference>
<dbReference type="InterPro" id="IPR017438">
    <property type="entry name" value="ATP-NAD_kinase_N"/>
</dbReference>
<dbReference type="GO" id="GO:0003951">
    <property type="term" value="F:NAD+ kinase activity"/>
    <property type="evidence" value="ECO:0007669"/>
    <property type="project" value="InterPro"/>
</dbReference>
<name>X1LAJ9_9ZZZZ</name>
<dbReference type="Pfam" id="PF01513">
    <property type="entry name" value="NAD_kinase"/>
    <property type="match status" value="1"/>
</dbReference>
<keyword evidence="1" id="KW-0808">Transferase</keyword>
<dbReference type="HAMAP" id="MF_00361">
    <property type="entry name" value="NAD_kinase"/>
    <property type="match status" value="1"/>
</dbReference>
<dbReference type="GO" id="GO:0006741">
    <property type="term" value="P:NADP+ biosynthetic process"/>
    <property type="evidence" value="ECO:0007669"/>
    <property type="project" value="InterPro"/>
</dbReference>
<evidence type="ECO:0000256" key="2">
    <source>
        <dbReference type="ARBA" id="ARBA00022777"/>
    </source>
</evidence>
<dbReference type="InterPro" id="IPR002504">
    <property type="entry name" value="NADK"/>
</dbReference>
<dbReference type="InterPro" id="IPR016064">
    <property type="entry name" value="NAD/diacylglycerol_kinase_sf"/>
</dbReference>
<keyword evidence="2" id="KW-0418">Kinase</keyword>
<keyword evidence="3" id="KW-0521">NADP</keyword>
<dbReference type="Gene3D" id="2.60.200.30">
    <property type="entry name" value="Probable inorganic polyphosphate/atp-NAD kinase, domain 2"/>
    <property type="match status" value="1"/>
</dbReference>
<protein>
    <recommendedName>
        <fullName evidence="6">NAD kinase</fullName>
    </recommendedName>
</protein>
<reference evidence="5" key="1">
    <citation type="journal article" date="2014" name="Front. Microbiol.">
        <title>High frequency of phylogenetically diverse reductive dehalogenase-homologous genes in deep subseafloor sedimentary metagenomes.</title>
        <authorList>
            <person name="Kawai M."/>
            <person name="Futagami T."/>
            <person name="Toyoda A."/>
            <person name="Takaki Y."/>
            <person name="Nishi S."/>
            <person name="Hori S."/>
            <person name="Arai W."/>
            <person name="Tsubouchi T."/>
            <person name="Morono Y."/>
            <person name="Uchiyama I."/>
            <person name="Ito T."/>
            <person name="Fujiyama A."/>
            <person name="Inagaki F."/>
            <person name="Takami H."/>
        </authorList>
    </citation>
    <scope>NUCLEOTIDE SEQUENCE</scope>
    <source>
        <strain evidence="5">Expedition CK06-06</strain>
    </source>
</reference>
<accession>X1LAJ9</accession>
<dbReference type="EMBL" id="BARV01010778">
    <property type="protein sequence ID" value="GAI16098.1"/>
    <property type="molecule type" value="Genomic_DNA"/>
</dbReference>
<evidence type="ECO:0000313" key="5">
    <source>
        <dbReference type="EMBL" id="GAI16098.1"/>
    </source>
</evidence>
<dbReference type="InterPro" id="IPR017437">
    <property type="entry name" value="ATP-NAD_kinase_PpnK-typ_C"/>
</dbReference>